<sequence length="99" mass="11250">MASDDMDFDLPDEILAVIPVDPYDQLDLARRITSMAISSRVSRLEAETGLLRQKIVDRDRVIDELQDKVDHLDRLVQESHALLRATVEENVSCLMLDSV</sequence>
<dbReference type="PANTHER" id="PTHR47383:SF8">
    <property type="entry name" value="OS01G0768300 PROTEIN"/>
    <property type="match status" value="1"/>
</dbReference>
<accession>A0A426YHS8</accession>
<dbReference type="PANTHER" id="PTHR47383">
    <property type="entry name" value="OS03G0659800 PROTEIN"/>
    <property type="match status" value="1"/>
</dbReference>
<comment type="caution">
    <text evidence="1">The sequence shown here is derived from an EMBL/GenBank/DDBJ whole genome shotgun (WGS) entry which is preliminary data.</text>
</comment>
<dbReference type="EMBL" id="AMZH03012295">
    <property type="protein sequence ID" value="RRT51302.1"/>
    <property type="molecule type" value="Genomic_DNA"/>
</dbReference>
<reference evidence="1 2" key="1">
    <citation type="journal article" date="2014" name="Agronomy (Basel)">
        <title>A Draft Genome Sequence for Ensete ventricosum, the Drought-Tolerant Tree Against Hunger.</title>
        <authorList>
            <person name="Harrison J."/>
            <person name="Moore K.A."/>
            <person name="Paszkiewicz K."/>
            <person name="Jones T."/>
            <person name="Grant M."/>
            <person name="Ambacheew D."/>
            <person name="Muzemil S."/>
            <person name="Studholme D.J."/>
        </authorList>
    </citation>
    <scope>NUCLEOTIDE SEQUENCE [LARGE SCALE GENOMIC DNA]</scope>
</reference>
<organism evidence="1 2">
    <name type="scientific">Ensete ventricosum</name>
    <name type="common">Abyssinian banana</name>
    <name type="synonym">Musa ensete</name>
    <dbReference type="NCBI Taxonomy" id="4639"/>
    <lineage>
        <taxon>Eukaryota</taxon>
        <taxon>Viridiplantae</taxon>
        <taxon>Streptophyta</taxon>
        <taxon>Embryophyta</taxon>
        <taxon>Tracheophyta</taxon>
        <taxon>Spermatophyta</taxon>
        <taxon>Magnoliopsida</taxon>
        <taxon>Liliopsida</taxon>
        <taxon>Zingiberales</taxon>
        <taxon>Musaceae</taxon>
        <taxon>Ensete</taxon>
    </lineage>
</organism>
<dbReference type="InterPro" id="IPR058936">
    <property type="entry name" value="At4g15545-like"/>
</dbReference>
<dbReference type="Proteomes" id="UP000287651">
    <property type="component" value="Unassembled WGS sequence"/>
</dbReference>
<gene>
    <name evidence="1" type="ORF">B296_00032315</name>
</gene>
<evidence type="ECO:0000313" key="1">
    <source>
        <dbReference type="EMBL" id="RRT51302.1"/>
    </source>
</evidence>
<name>A0A426YHS8_ENSVE</name>
<evidence type="ECO:0000313" key="2">
    <source>
        <dbReference type="Proteomes" id="UP000287651"/>
    </source>
</evidence>
<protein>
    <submittedName>
        <fullName evidence="1">Uncharacterized protein</fullName>
    </submittedName>
</protein>
<proteinExistence type="predicted"/>
<dbReference type="AlphaFoldDB" id="A0A426YHS8"/>